<dbReference type="CDD" id="cd16922">
    <property type="entry name" value="HATPase_EvgS-ArcB-TorS-like"/>
    <property type="match status" value="1"/>
</dbReference>
<dbReference type="InterPro" id="IPR003661">
    <property type="entry name" value="HisK_dim/P_dom"/>
</dbReference>
<dbReference type="Gene3D" id="3.30.565.10">
    <property type="entry name" value="Histidine kinase-like ATPase, C-terminal domain"/>
    <property type="match status" value="1"/>
</dbReference>
<evidence type="ECO:0000256" key="12">
    <source>
        <dbReference type="SAM" id="Phobius"/>
    </source>
</evidence>
<dbReference type="CDD" id="cd00082">
    <property type="entry name" value="HisKA"/>
    <property type="match status" value="1"/>
</dbReference>
<reference evidence="15 16" key="1">
    <citation type="submission" date="2018-12" db="EMBL/GenBank/DDBJ databases">
        <title>Genomic taxonomy of the Vibrionaceae family.</title>
        <authorList>
            <person name="Gomez-Gil B."/>
            <person name="Enciso-Ibarra K."/>
        </authorList>
    </citation>
    <scope>NUCLEOTIDE SEQUENCE [LARGE SCALE GENOMIC DNA]</scope>
    <source>
        <strain evidence="15 16">CAIM 594</strain>
    </source>
</reference>
<dbReference type="PROSITE" id="PS50110">
    <property type="entry name" value="RESPONSE_REGULATORY"/>
    <property type="match status" value="1"/>
</dbReference>
<evidence type="ECO:0000256" key="5">
    <source>
        <dbReference type="ARBA" id="ARBA00022741"/>
    </source>
</evidence>
<dbReference type="InterPro" id="IPR011006">
    <property type="entry name" value="CheY-like_superfamily"/>
</dbReference>
<dbReference type="SMART" id="SM00387">
    <property type="entry name" value="HATPase_c"/>
    <property type="match status" value="1"/>
</dbReference>
<evidence type="ECO:0000313" key="15">
    <source>
        <dbReference type="EMBL" id="RSD32179.1"/>
    </source>
</evidence>
<feature type="modified residue" description="4-aspartylphosphate" evidence="10">
    <location>
        <position position="554"/>
    </location>
</feature>
<proteinExistence type="predicted"/>
<protein>
    <recommendedName>
        <fullName evidence="2">histidine kinase</fullName>
        <ecNumber evidence="2">2.7.13.3</ecNumber>
    </recommendedName>
</protein>
<keyword evidence="12" id="KW-1133">Transmembrane helix</keyword>
<dbReference type="SUPFAM" id="SSF55874">
    <property type="entry name" value="ATPase domain of HSP90 chaperone/DNA topoisomerase II/histidine kinase"/>
    <property type="match status" value="1"/>
</dbReference>
<name>A0A3R9EEL9_9VIBR</name>
<dbReference type="InterPro" id="IPR005467">
    <property type="entry name" value="His_kinase_dom"/>
</dbReference>
<evidence type="ECO:0000259" key="14">
    <source>
        <dbReference type="PROSITE" id="PS50110"/>
    </source>
</evidence>
<keyword evidence="5" id="KW-0547">Nucleotide-binding</keyword>
<feature type="domain" description="Response regulatory" evidence="14">
    <location>
        <begin position="505"/>
        <end position="622"/>
    </location>
</feature>
<dbReference type="GO" id="GO:0016787">
    <property type="term" value="F:hydrolase activity"/>
    <property type="evidence" value="ECO:0007669"/>
    <property type="project" value="UniProtKB-KW"/>
</dbReference>
<dbReference type="Pfam" id="PF02518">
    <property type="entry name" value="HATPase_c"/>
    <property type="match status" value="1"/>
</dbReference>
<dbReference type="EMBL" id="RSFA01000014">
    <property type="protein sequence ID" value="RSD32179.1"/>
    <property type="molecule type" value="Genomic_DNA"/>
</dbReference>
<keyword evidence="3 10" id="KW-0597">Phosphoprotein</keyword>
<dbReference type="PANTHER" id="PTHR45339">
    <property type="entry name" value="HYBRID SIGNAL TRANSDUCTION HISTIDINE KINASE J"/>
    <property type="match status" value="1"/>
</dbReference>
<dbReference type="GO" id="GO:0005524">
    <property type="term" value="F:ATP binding"/>
    <property type="evidence" value="ECO:0007669"/>
    <property type="project" value="UniProtKB-KW"/>
</dbReference>
<keyword evidence="8" id="KW-0067">ATP-binding</keyword>
<dbReference type="Pfam" id="PF00512">
    <property type="entry name" value="HisKA"/>
    <property type="match status" value="1"/>
</dbReference>
<dbReference type="FunFam" id="3.30.565.10:FF:000078">
    <property type="entry name" value="Two-component sensor histidine kinase"/>
    <property type="match status" value="1"/>
</dbReference>
<dbReference type="EC" id="2.7.13.3" evidence="2"/>
<keyword evidence="11" id="KW-0175">Coiled coil</keyword>
<evidence type="ECO:0000256" key="9">
    <source>
        <dbReference type="ARBA" id="ARBA00023012"/>
    </source>
</evidence>
<dbReference type="InterPro" id="IPR004358">
    <property type="entry name" value="Sig_transdc_His_kin-like_C"/>
</dbReference>
<dbReference type="PROSITE" id="PS50109">
    <property type="entry name" value="HIS_KIN"/>
    <property type="match status" value="1"/>
</dbReference>
<keyword evidence="12" id="KW-0472">Membrane</keyword>
<dbReference type="InterPro" id="IPR003594">
    <property type="entry name" value="HATPase_dom"/>
</dbReference>
<dbReference type="SMART" id="SM00448">
    <property type="entry name" value="REC"/>
    <property type="match status" value="1"/>
</dbReference>
<keyword evidence="16" id="KW-1185">Reference proteome</keyword>
<feature type="transmembrane region" description="Helical" evidence="12">
    <location>
        <begin position="17"/>
        <end position="38"/>
    </location>
</feature>
<dbReference type="PRINTS" id="PR00344">
    <property type="entry name" value="BCTRLSENSOR"/>
</dbReference>
<keyword evidence="6" id="KW-0418">Kinase</keyword>
<dbReference type="Gene3D" id="3.40.50.2300">
    <property type="match status" value="1"/>
</dbReference>
<keyword evidence="7" id="KW-0378">Hydrolase</keyword>
<dbReference type="CDD" id="cd17546">
    <property type="entry name" value="REC_hyHK_CKI1_RcsC-like"/>
    <property type="match status" value="1"/>
</dbReference>
<dbReference type="SUPFAM" id="SSF47384">
    <property type="entry name" value="Homodimeric domain of signal transducing histidine kinase"/>
    <property type="match status" value="1"/>
</dbReference>
<evidence type="ECO:0000313" key="16">
    <source>
        <dbReference type="Proteomes" id="UP000269041"/>
    </source>
</evidence>
<dbReference type="SMART" id="SM00388">
    <property type="entry name" value="HisKA"/>
    <property type="match status" value="1"/>
</dbReference>
<dbReference type="GO" id="GO:0000155">
    <property type="term" value="F:phosphorelay sensor kinase activity"/>
    <property type="evidence" value="ECO:0007669"/>
    <property type="project" value="InterPro"/>
</dbReference>
<comment type="caution">
    <text evidence="15">The sequence shown here is derived from an EMBL/GenBank/DDBJ whole genome shotgun (WGS) entry which is preliminary data.</text>
</comment>
<dbReference type="InterPro" id="IPR033414">
    <property type="entry name" value="Sensor_dom"/>
</dbReference>
<evidence type="ECO:0000256" key="6">
    <source>
        <dbReference type="ARBA" id="ARBA00022777"/>
    </source>
</evidence>
<evidence type="ECO:0000256" key="11">
    <source>
        <dbReference type="SAM" id="Coils"/>
    </source>
</evidence>
<dbReference type="SUPFAM" id="SSF52172">
    <property type="entry name" value="CheY-like"/>
    <property type="match status" value="1"/>
</dbReference>
<evidence type="ECO:0000256" key="10">
    <source>
        <dbReference type="PROSITE-ProRule" id="PRU00169"/>
    </source>
</evidence>
<evidence type="ECO:0000256" key="7">
    <source>
        <dbReference type="ARBA" id="ARBA00022801"/>
    </source>
</evidence>
<evidence type="ECO:0000256" key="1">
    <source>
        <dbReference type="ARBA" id="ARBA00000085"/>
    </source>
</evidence>
<sequence>MHILNKEHQYLSISKQLVVAVAFFSVLLALAGTSYNLYQQLQRDIDNLNLTLDNLKTSQLTSIQTSLWVEDRTLLNAQLEGLISLPKVDYVHLYSNSESIIEKGQKAHEAITVTWPLNYELGNKSYSLGRLVIQSDLTSVYSDLWLQFFHILTAEIVRIVLLLVALLSFIWIVIVKPISIIAEAVSSVKKDHSLQNVTLYPRMFRDEISHLVENFNDSNSRLDAYYAELKKAKEDAETANRRKSEFLANMSHEIRTPMNGIIGISALMEDLDLNEPQLNYLRMIQQSSEDMLAIINDILDISKIEAGRIELEAIPFDIHRLINDIYKINEVRASSKHLQIMFEAEPNVPTVVIGDPIHVKQIINNLVSNAIKFTQIGFVRINVSYQSSKLKIAVSDTGIGIDSEKLDMIFDKFHQADGSTTREYGGTGLGLAISKELVELMGGEIQVSSEVGLGSRFTVQLPLLSQSNSLKVVTSQSEQDKQKRVVVVAKSDANAKPKTATSNAQVLVVEDNSVNQVVMRQLLKRLNFECDVAENGQIALELFKQHHYQIIFMDCHMPVMDGLTATMRIRESSNWGRQVPIIAVTANVQEEDKQRCFDAGMNGFISKPVNVDTIEQVLREHTPDTLNNSLNITS</sequence>
<keyword evidence="9" id="KW-0902">Two-component regulatory system</keyword>
<gene>
    <name evidence="15" type="ORF">EJA03_04965</name>
</gene>
<comment type="catalytic activity">
    <reaction evidence="1">
        <text>ATP + protein L-histidine = ADP + protein N-phospho-L-histidine.</text>
        <dbReference type="EC" id="2.7.13.3"/>
    </reaction>
</comment>
<dbReference type="OrthoDB" id="9810730at2"/>
<accession>A0A3R9EEL9</accession>
<dbReference type="PANTHER" id="PTHR45339:SF1">
    <property type="entry name" value="HYBRID SIGNAL TRANSDUCTION HISTIDINE KINASE J"/>
    <property type="match status" value="1"/>
</dbReference>
<evidence type="ECO:0000256" key="4">
    <source>
        <dbReference type="ARBA" id="ARBA00022679"/>
    </source>
</evidence>
<dbReference type="InterPro" id="IPR001789">
    <property type="entry name" value="Sig_transdc_resp-reg_receiver"/>
</dbReference>
<organism evidence="15 16">
    <name type="scientific">Vibrio pectenicida</name>
    <dbReference type="NCBI Taxonomy" id="62763"/>
    <lineage>
        <taxon>Bacteria</taxon>
        <taxon>Pseudomonadati</taxon>
        <taxon>Pseudomonadota</taxon>
        <taxon>Gammaproteobacteria</taxon>
        <taxon>Vibrionales</taxon>
        <taxon>Vibrionaceae</taxon>
        <taxon>Vibrio</taxon>
    </lineage>
</organism>
<feature type="coiled-coil region" evidence="11">
    <location>
        <begin position="215"/>
        <end position="249"/>
    </location>
</feature>
<keyword evidence="12" id="KW-0812">Transmembrane</keyword>
<evidence type="ECO:0000259" key="13">
    <source>
        <dbReference type="PROSITE" id="PS50109"/>
    </source>
</evidence>
<dbReference type="Pfam" id="PF00072">
    <property type="entry name" value="Response_reg"/>
    <property type="match status" value="1"/>
</dbReference>
<dbReference type="InterPro" id="IPR036097">
    <property type="entry name" value="HisK_dim/P_sf"/>
</dbReference>
<dbReference type="AlphaFoldDB" id="A0A3R9EEL9"/>
<evidence type="ECO:0000256" key="3">
    <source>
        <dbReference type="ARBA" id="ARBA00022553"/>
    </source>
</evidence>
<dbReference type="InterPro" id="IPR036890">
    <property type="entry name" value="HATPase_C_sf"/>
</dbReference>
<dbReference type="Pfam" id="PF17149">
    <property type="entry name" value="CHASE5"/>
    <property type="match status" value="1"/>
</dbReference>
<dbReference type="FunFam" id="1.10.287.130:FF:000002">
    <property type="entry name" value="Two-component osmosensing histidine kinase"/>
    <property type="match status" value="1"/>
</dbReference>
<dbReference type="Proteomes" id="UP000269041">
    <property type="component" value="Unassembled WGS sequence"/>
</dbReference>
<evidence type="ECO:0000256" key="8">
    <source>
        <dbReference type="ARBA" id="ARBA00022840"/>
    </source>
</evidence>
<feature type="domain" description="Histidine kinase" evidence="13">
    <location>
        <begin position="249"/>
        <end position="465"/>
    </location>
</feature>
<feature type="transmembrane region" description="Helical" evidence="12">
    <location>
        <begin position="156"/>
        <end position="174"/>
    </location>
</feature>
<evidence type="ECO:0000256" key="2">
    <source>
        <dbReference type="ARBA" id="ARBA00012438"/>
    </source>
</evidence>
<dbReference type="Gene3D" id="1.10.287.130">
    <property type="match status" value="1"/>
</dbReference>
<keyword evidence="4" id="KW-0808">Transferase</keyword>